<accession>A0ACA9U922</accession>
<name>A0ACA9U922_BIOOC</name>
<dbReference type="EMBL" id="CADEHS020000108">
    <property type="protein sequence ID" value="CAG9949794.1"/>
    <property type="molecule type" value="Genomic_DNA"/>
</dbReference>
<comment type="caution">
    <text evidence="1">The sequence shown here is derived from an EMBL/GenBank/DDBJ whole genome shotgun (WGS) entry which is preliminary data.</text>
</comment>
<evidence type="ECO:0000313" key="1">
    <source>
        <dbReference type="EMBL" id="CAG9949794.1"/>
    </source>
</evidence>
<proteinExistence type="predicted"/>
<dbReference type="Proteomes" id="UP000836387">
    <property type="component" value="Unassembled WGS sequence"/>
</dbReference>
<reference evidence="1" key="1">
    <citation type="submission" date="2020-04" db="EMBL/GenBank/DDBJ databases">
        <authorList>
            <person name="Broberg M."/>
        </authorList>
    </citation>
    <scope>NUCLEOTIDE SEQUENCE</scope>
</reference>
<protein>
    <submittedName>
        <fullName evidence="1">Uncharacterized protein</fullName>
    </submittedName>
</protein>
<sequence>MRLNFLPVTALVLAAKAVAQDNKARLWYTAPAELWTDALPVGNGRIGAMIFGNPVNERMQINEESVYSGGFRSRVNQNSLETLPEVRELLASGRVSEAEKLAKVGLTATPQSIRHYETLGEMALEFDGTSKYDKNTYQRWLNLETAIAGVDFSVGSTKFHREMFSSYPDNVLVHHLTAEGGDSKLSFNIRVHRPYGGGNSASDMDYNKNGDTTYMVGGTQSLDPIKFATALTIKTDGNLRAIGEFLLVDNATVATAFFTAATSYRHDDPLAAVDETLSKAVNLGYDELRKRHLEDYQPLFDACRLELGSADSTGSDLPTNKRVNATQAGGNDPGLVALQFEYGRYMLIASSREGTLPANLQGIWCAEFESAWGSKYTVNINLQMNYWPAEVTNLAGLHSQLFDLLDLMHKTGQDVAKNMYGASGWMSHHNTDLWGDTAPEDRYLPATYWTLSSAWLTTHILEHYWYSGDKAFLLSKIEILSDAIRFYLDTLQEYEVNGSKYLVTSPSVSPENTYKLPDGSSTSMAIGPACDFQILRELFNGFIDAVATLDSSPVEVEFIEKIKDTLAQLPPHQISTRYPGVLQEWIEDYQEAAPGHRHVSHLFALHPGTQIPPPDAPGHNETIWNAARSTLDYRLKNGGAGTGWSRAWTINWFARLLDAKALNDHIFQFFNVSVYPNLFDAHPPFQADGNWGFTSGVAEALIQSHMRSEDGVREVWLLPTLPSQWSSGNVTGLVARGGFVFDITWKDGKLANFKMKSRVGGKVDVRYGIGSNLSGKIENTSGGGGGGNFRLQETDVENKVAIETEKDNEYEFKVTWE</sequence>
<keyword evidence="2" id="KW-1185">Reference proteome</keyword>
<gene>
    <name evidence="1" type="ORF">CRV2_00015302</name>
</gene>
<organism evidence="1 2">
    <name type="scientific">Clonostachys rosea f. rosea IK726</name>
    <dbReference type="NCBI Taxonomy" id="1349383"/>
    <lineage>
        <taxon>Eukaryota</taxon>
        <taxon>Fungi</taxon>
        <taxon>Dikarya</taxon>
        <taxon>Ascomycota</taxon>
        <taxon>Pezizomycotina</taxon>
        <taxon>Sordariomycetes</taxon>
        <taxon>Hypocreomycetidae</taxon>
        <taxon>Hypocreales</taxon>
        <taxon>Bionectriaceae</taxon>
        <taxon>Clonostachys</taxon>
    </lineage>
</organism>
<reference evidence="1" key="2">
    <citation type="submission" date="2021-10" db="EMBL/GenBank/DDBJ databases">
        <authorList>
            <person name="Piombo E."/>
        </authorList>
    </citation>
    <scope>NUCLEOTIDE SEQUENCE</scope>
</reference>
<evidence type="ECO:0000313" key="2">
    <source>
        <dbReference type="Proteomes" id="UP000836387"/>
    </source>
</evidence>